<proteinExistence type="predicted"/>
<evidence type="ECO:0000256" key="5">
    <source>
        <dbReference type="ARBA" id="ARBA00022692"/>
    </source>
</evidence>
<comment type="cofactor">
    <cofactor evidence="1">
        <name>heme b</name>
        <dbReference type="ChEBI" id="CHEBI:60344"/>
    </cofactor>
</comment>
<gene>
    <name evidence="13" type="ORF">CCMP2556_LOCUS37813</name>
</gene>
<dbReference type="Gene3D" id="1.20.120.1770">
    <property type="match status" value="1"/>
</dbReference>
<protein>
    <recommendedName>
        <fullName evidence="12">Cytochrome b561 domain-containing protein</fullName>
    </recommendedName>
</protein>
<dbReference type="Pfam" id="PF03188">
    <property type="entry name" value="Cytochrom_B561"/>
    <property type="match status" value="1"/>
</dbReference>
<evidence type="ECO:0000256" key="10">
    <source>
        <dbReference type="ARBA" id="ARBA00023136"/>
    </source>
</evidence>
<evidence type="ECO:0000256" key="3">
    <source>
        <dbReference type="ARBA" id="ARBA00022448"/>
    </source>
</evidence>
<evidence type="ECO:0000256" key="8">
    <source>
        <dbReference type="ARBA" id="ARBA00022989"/>
    </source>
</evidence>
<evidence type="ECO:0000256" key="2">
    <source>
        <dbReference type="ARBA" id="ARBA00004141"/>
    </source>
</evidence>
<name>A0ABP0PL28_9DINO</name>
<evidence type="ECO:0000313" key="14">
    <source>
        <dbReference type="Proteomes" id="UP001642484"/>
    </source>
</evidence>
<dbReference type="InterPro" id="IPR045150">
    <property type="entry name" value="CYB561D1/2"/>
</dbReference>
<keyword evidence="4" id="KW-0349">Heme</keyword>
<dbReference type="SMART" id="SM00665">
    <property type="entry name" value="B561"/>
    <property type="match status" value="1"/>
</dbReference>
<accession>A0ABP0PL28</accession>
<feature type="transmembrane region" description="Helical" evidence="11">
    <location>
        <begin position="174"/>
        <end position="199"/>
    </location>
</feature>
<keyword evidence="3" id="KW-0813">Transport</keyword>
<feature type="transmembrane region" description="Helical" evidence="11">
    <location>
        <begin position="60"/>
        <end position="81"/>
    </location>
</feature>
<keyword evidence="6" id="KW-0479">Metal-binding</keyword>
<evidence type="ECO:0000256" key="11">
    <source>
        <dbReference type="SAM" id="Phobius"/>
    </source>
</evidence>
<sequence>MDSRLRGCMHQGNTNDLPVQLNHTVARQPCGLEPKAPITTPRRVLLFCLSWAMPVSCKDFLNVTFMVSSTALILQGALARAPESAPGAGWMRLHPLFMGLAFSLMISLGFWMYNYEDLPGEWIDTRQSRRKTHAFCQATGAVLAGIGFFVNYQAHSETKEALFELSSFSEGEVWLRLAHIFVGYACLLGLLIQVGLGIMKYRILVDDNDDNDGEWSVHELMGNAVFGLANLNLLTGLWMWKEYSIAVRAIVSLALVTSLVFGPRWDGTRGFLSNEPKVVQARHAGGSTRVFGRA</sequence>
<evidence type="ECO:0000256" key="6">
    <source>
        <dbReference type="ARBA" id="ARBA00022723"/>
    </source>
</evidence>
<comment type="subcellular location">
    <subcellularLocation>
        <location evidence="2">Membrane</location>
        <topology evidence="2">Multi-pass membrane protein</topology>
    </subcellularLocation>
</comment>
<dbReference type="EMBL" id="CAXAMN010023317">
    <property type="protein sequence ID" value="CAK9076736.1"/>
    <property type="molecule type" value="Genomic_DNA"/>
</dbReference>
<evidence type="ECO:0000256" key="4">
    <source>
        <dbReference type="ARBA" id="ARBA00022617"/>
    </source>
</evidence>
<evidence type="ECO:0000256" key="1">
    <source>
        <dbReference type="ARBA" id="ARBA00001970"/>
    </source>
</evidence>
<feature type="domain" description="Cytochrome b561" evidence="12">
    <location>
        <begin position="93"/>
        <end position="237"/>
    </location>
</feature>
<feature type="transmembrane region" description="Helical" evidence="11">
    <location>
        <begin position="93"/>
        <end position="113"/>
    </location>
</feature>
<evidence type="ECO:0000256" key="9">
    <source>
        <dbReference type="ARBA" id="ARBA00023004"/>
    </source>
</evidence>
<keyword evidence="9" id="KW-0408">Iron</keyword>
<feature type="transmembrane region" description="Helical" evidence="11">
    <location>
        <begin position="134"/>
        <end position="154"/>
    </location>
</feature>
<keyword evidence="5 11" id="KW-0812">Transmembrane</keyword>
<dbReference type="PANTHER" id="PTHR15422">
    <property type="entry name" value="OS05G0565100 PROTEIN"/>
    <property type="match status" value="1"/>
</dbReference>
<keyword evidence="8 11" id="KW-1133">Transmembrane helix</keyword>
<reference evidence="13 14" key="1">
    <citation type="submission" date="2024-02" db="EMBL/GenBank/DDBJ databases">
        <authorList>
            <person name="Chen Y."/>
            <person name="Shah S."/>
            <person name="Dougan E. K."/>
            <person name="Thang M."/>
            <person name="Chan C."/>
        </authorList>
    </citation>
    <scope>NUCLEOTIDE SEQUENCE [LARGE SCALE GENOMIC DNA]</scope>
</reference>
<comment type="caution">
    <text evidence="13">The sequence shown here is derived from an EMBL/GenBank/DDBJ whole genome shotgun (WGS) entry which is preliminary data.</text>
</comment>
<evidence type="ECO:0000313" key="13">
    <source>
        <dbReference type="EMBL" id="CAK9076736.1"/>
    </source>
</evidence>
<dbReference type="InterPro" id="IPR006593">
    <property type="entry name" value="Cyt_b561/ferric_Rdtase_TM"/>
</dbReference>
<keyword evidence="7" id="KW-0249">Electron transport</keyword>
<evidence type="ECO:0000256" key="7">
    <source>
        <dbReference type="ARBA" id="ARBA00022982"/>
    </source>
</evidence>
<dbReference type="Proteomes" id="UP001642484">
    <property type="component" value="Unassembled WGS sequence"/>
</dbReference>
<keyword evidence="14" id="KW-1185">Reference proteome</keyword>
<organism evidence="13 14">
    <name type="scientific">Durusdinium trenchii</name>
    <dbReference type="NCBI Taxonomy" id="1381693"/>
    <lineage>
        <taxon>Eukaryota</taxon>
        <taxon>Sar</taxon>
        <taxon>Alveolata</taxon>
        <taxon>Dinophyceae</taxon>
        <taxon>Suessiales</taxon>
        <taxon>Symbiodiniaceae</taxon>
        <taxon>Durusdinium</taxon>
    </lineage>
</organism>
<keyword evidence="10 11" id="KW-0472">Membrane</keyword>
<evidence type="ECO:0000259" key="12">
    <source>
        <dbReference type="SMART" id="SM00665"/>
    </source>
</evidence>